<dbReference type="SUPFAM" id="SSF48208">
    <property type="entry name" value="Six-hairpin glycosidases"/>
    <property type="match status" value="1"/>
</dbReference>
<protein>
    <recommendedName>
        <fullName evidence="3">Squalene cyclase C-terminal domain-containing protein</fullName>
    </recommendedName>
</protein>
<name>A0A7C9K9I3_9PROT</name>
<organism evidence="1 2">
    <name type="scientific">Sulfuriferula multivorans</name>
    <dbReference type="NCBI Taxonomy" id="1559896"/>
    <lineage>
        <taxon>Bacteria</taxon>
        <taxon>Pseudomonadati</taxon>
        <taxon>Pseudomonadota</taxon>
        <taxon>Betaproteobacteria</taxon>
        <taxon>Nitrosomonadales</taxon>
        <taxon>Sulfuricellaceae</taxon>
        <taxon>Sulfuriferula</taxon>
    </lineage>
</organism>
<reference evidence="1 2" key="1">
    <citation type="submission" date="2019-09" db="EMBL/GenBank/DDBJ databases">
        <title>H2 Metabolism Revealed by Metagenomic Analysis in Subglacial Sediment of East Antarctica.</title>
        <authorList>
            <person name="Yang Z."/>
            <person name="Zhang Y."/>
            <person name="Lv Y."/>
            <person name="Yan W."/>
            <person name="Xiao X."/>
            <person name="Sun B."/>
            <person name="Ma H."/>
        </authorList>
    </citation>
    <scope>NUCLEOTIDE SEQUENCE [LARGE SCALE GENOMIC DNA]</scope>
    <source>
        <strain evidence="1">Bin2_2</strain>
    </source>
</reference>
<sequence>MKSATWFDLLLPNKPWRPGKLRWMMQDLAGTARQPEQDPRTHLRATLEWLCRAQDACPTAPGSGWVSSGWSFESGWLPGSIDTTGWLVETYLPAADYLVWPLLENRARAMLDVLLAQPDGTSLGRIHGLIAGHVQLEHANCLERAVRSAHTLLEAPLVSVVHHAQAAHTLAALGILANDTVLSQAAQKYLDAVRSRQTPCGWFAGVSAPRPTTLKELTGTLRSLIELAVILKDQRALEAAHRTAHALRERLCGDGWLAGAYDDGWMPAASHVCMSGLAQLITCWVRLSQLESGATWNDAVWRALAWIKRNQRTESDDLATRDALPSTVPIWRGPDAFSFESMNAKYFADALMMDRVGITIPSAVRKKNQ</sequence>
<dbReference type="AlphaFoldDB" id="A0A7C9K9I3"/>
<evidence type="ECO:0000313" key="2">
    <source>
        <dbReference type="Proteomes" id="UP000483432"/>
    </source>
</evidence>
<dbReference type="InterPro" id="IPR008928">
    <property type="entry name" value="6-hairpin_glycosidase_sf"/>
</dbReference>
<dbReference type="Proteomes" id="UP000483432">
    <property type="component" value="Unassembled WGS sequence"/>
</dbReference>
<gene>
    <name evidence="1" type="ORF">GZ085_04430</name>
</gene>
<evidence type="ECO:0008006" key="3">
    <source>
        <dbReference type="Google" id="ProtNLM"/>
    </source>
</evidence>
<proteinExistence type="predicted"/>
<dbReference type="EMBL" id="JAAFGW010000044">
    <property type="protein sequence ID" value="NDP47634.1"/>
    <property type="molecule type" value="Genomic_DNA"/>
</dbReference>
<dbReference type="GO" id="GO:0005975">
    <property type="term" value="P:carbohydrate metabolic process"/>
    <property type="evidence" value="ECO:0007669"/>
    <property type="project" value="InterPro"/>
</dbReference>
<accession>A0A7C9K9I3</accession>
<evidence type="ECO:0000313" key="1">
    <source>
        <dbReference type="EMBL" id="NDP47634.1"/>
    </source>
</evidence>
<comment type="caution">
    <text evidence="1">The sequence shown here is derived from an EMBL/GenBank/DDBJ whole genome shotgun (WGS) entry which is preliminary data.</text>
</comment>
<dbReference type="Gene3D" id="1.50.10.20">
    <property type="match status" value="1"/>
</dbReference>